<sequence length="188" mass="21819">MKTLIAVLSLFFILPTLSQEMKTYKISISERTSIKQEYQEMELLRSDTRNLLIVKNQKKELLPLSEQDSLRIVAIMKSNDKDMKDEMLSLYRKSLAYEVDSIKINPENQVLEIADKFFNNRERLKKQATEHKDNRIILDGTIYQITVTDSKGVAYVSYAHSPSKESHPEIYELISSLGNTYTAHQIKK</sequence>
<dbReference type="Proteomes" id="UP000182491">
    <property type="component" value="Unassembled WGS sequence"/>
</dbReference>
<proteinExistence type="predicted"/>
<gene>
    <name evidence="1" type="ORF">SAMN04487941_2176</name>
</gene>
<evidence type="ECO:0000313" key="2">
    <source>
        <dbReference type="Proteomes" id="UP000182491"/>
    </source>
</evidence>
<protein>
    <submittedName>
        <fullName evidence="1">Uncharacterized protein</fullName>
    </submittedName>
</protein>
<dbReference type="OrthoDB" id="1449771at2"/>
<keyword evidence="2" id="KW-1185">Reference proteome</keyword>
<dbReference type="AlphaFoldDB" id="A0A1I7IFQ0"/>
<organism evidence="1 2">
    <name type="scientific">Pontibacter akesuensis</name>
    <dbReference type="NCBI Taxonomy" id="388950"/>
    <lineage>
        <taxon>Bacteria</taxon>
        <taxon>Pseudomonadati</taxon>
        <taxon>Bacteroidota</taxon>
        <taxon>Cytophagia</taxon>
        <taxon>Cytophagales</taxon>
        <taxon>Hymenobacteraceae</taxon>
        <taxon>Pontibacter</taxon>
    </lineage>
</organism>
<name>A0A1I7IFQ0_9BACT</name>
<reference evidence="2" key="1">
    <citation type="submission" date="2016-10" db="EMBL/GenBank/DDBJ databases">
        <authorList>
            <person name="Varghese N."/>
        </authorList>
    </citation>
    <scope>NUCLEOTIDE SEQUENCE [LARGE SCALE GENOMIC DNA]</scope>
    <source>
        <strain evidence="2">DSM 18820</strain>
    </source>
</reference>
<evidence type="ECO:0000313" key="1">
    <source>
        <dbReference type="EMBL" id="SFU71680.1"/>
    </source>
</evidence>
<dbReference type="STRING" id="388950.GCA_001611675_01366"/>
<dbReference type="EMBL" id="FPCA01000002">
    <property type="protein sequence ID" value="SFU71680.1"/>
    <property type="molecule type" value="Genomic_DNA"/>
</dbReference>
<dbReference type="RefSeq" id="WP_068837457.1">
    <property type="nucleotide sequence ID" value="NZ_BMXC01000002.1"/>
</dbReference>
<accession>A0A1I7IFQ0</accession>